<dbReference type="Proteomes" id="UP000077266">
    <property type="component" value="Unassembled WGS sequence"/>
</dbReference>
<dbReference type="InParanoid" id="A0A165EUW4"/>
<name>A0A165EUW4_EXIGL</name>
<sequence length="92" mass="9857">MRRAGRADDVSTALTTLAVSLRIAREATDDVPIVKQILGSAVHVVELVMTIRNGNAALVTAGKRVEETGFVLSLKTRGENPKQTGPGRRQYG</sequence>
<proteinExistence type="predicted"/>
<evidence type="ECO:0000313" key="1">
    <source>
        <dbReference type="EMBL" id="KZV87742.1"/>
    </source>
</evidence>
<accession>A0A165EUW4</accession>
<organism evidence="1 2">
    <name type="scientific">Exidia glandulosa HHB12029</name>
    <dbReference type="NCBI Taxonomy" id="1314781"/>
    <lineage>
        <taxon>Eukaryota</taxon>
        <taxon>Fungi</taxon>
        <taxon>Dikarya</taxon>
        <taxon>Basidiomycota</taxon>
        <taxon>Agaricomycotina</taxon>
        <taxon>Agaricomycetes</taxon>
        <taxon>Auriculariales</taxon>
        <taxon>Exidiaceae</taxon>
        <taxon>Exidia</taxon>
    </lineage>
</organism>
<dbReference type="EMBL" id="KV426117">
    <property type="protein sequence ID" value="KZV87742.1"/>
    <property type="molecule type" value="Genomic_DNA"/>
</dbReference>
<keyword evidence="2" id="KW-1185">Reference proteome</keyword>
<protein>
    <submittedName>
        <fullName evidence="1">Uncharacterized protein</fullName>
    </submittedName>
</protein>
<reference evidence="1 2" key="1">
    <citation type="journal article" date="2016" name="Mol. Biol. Evol.">
        <title>Comparative Genomics of Early-Diverging Mushroom-Forming Fungi Provides Insights into the Origins of Lignocellulose Decay Capabilities.</title>
        <authorList>
            <person name="Nagy L.G."/>
            <person name="Riley R."/>
            <person name="Tritt A."/>
            <person name="Adam C."/>
            <person name="Daum C."/>
            <person name="Floudas D."/>
            <person name="Sun H."/>
            <person name="Yadav J.S."/>
            <person name="Pangilinan J."/>
            <person name="Larsson K.H."/>
            <person name="Matsuura K."/>
            <person name="Barry K."/>
            <person name="Labutti K."/>
            <person name="Kuo R."/>
            <person name="Ohm R.A."/>
            <person name="Bhattacharya S.S."/>
            <person name="Shirouzu T."/>
            <person name="Yoshinaga Y."/>
            <person name="Martin F.M."/>
            <person name="Grigoriev I.V."/>
            <person name="Hibbett D.S."/>
        </authorList>
    </citation>
    <scope>NUCLEOTIDE SEQUENCE [LARGE SCALE GENOMIC DNA]</scope>
    <source>
        <strain evidence="1 2">HHB12029</strain>
    </source>
</reference>
<evidence type="ECO:0000313" key="2">
    <source>
        <dbReference type="Proteomes" id="UP000077266"/>
    </source>
</evidence>
<dbReference type="AlphaFoldDB" id="A0A165EUW4"/>
<gene>
    <name evidence="1" type="ORF">EXIGLDRAFT_773380</name>
</gene>